<sequence length="85" mass="10130">MTWHIVAQDQWREFHSALFSALHSYRIKFSYYCYGYSTPDLLVKDRNTIFLQNTSNSGNQPHQMPRICIFKDQLGYISYTIIKCK</sequence>
<organism evidence="1 2">
    <name type="scientific">Popillia japonica</name>
    <name type="common">Japanese beetle</name>
    <dbReference type="NCBI Taxonomy" id="7064"/>
    <lineage>
        <taxon>Eukaryota</taxon>
        <taxon>Metazoa</taxon>
        <taxon>Ecdysozoa</taxon>
        <taxon>Arthropoda</taxon>
        <taxon>Hexapoda</taxon>
        <taxon>Insecta</taxon>
        <taxon>Pterygota</taxon>
        <taxon>Neoptera</taxon>
        <taxon>Endopterygota</taxon>
        <taxon>Coleoptera</taxon>
        <taxon>Polyphaga</taxon>
        <taxon>Scarabaeiformia</taxon>
        <taxon>Scarabaeidae</taxon>
        <taxon>Rutelinae</taxon>
        <taxon>Popillia</taxon>
    </lineage>
</organism>
<comment type="caution">
    <text evidence="1">The sequence shown here is derived from an EMBL/GenBank/DDBJ whole genome shotgun (WGS) entry which is preliminary data.</text>
</comment>
<dbReference type="AlphaFoldDB" id="A0AAW1IDU0"/>
<evidence type="ECO:0000313" key="2">
    <source>
        <dbReference type="Proteomes" id="UP001458880"/>
    </source>
</evidence>
<protein>
    <submittedName>
        <fullName evidence="1">Uncharacterized protein</fullName>
    </submittedName>
</protein>
<name>A0AAW1IDU0_POPJA</name>
<dbReference type="Proteomes" id="UP001458880">
    <property type="component" value="Unassembled WGS sequence"/>
</dbReference>
<keyword evidence="2" id="KW-1185">Reference proteome</keyword>
<evidence type="ECO:0000313" key="1">
    <source>
        <dbReference type="EMBL" id="KAK9687569.1"/>
    </source>
</evidence>
<proteinExistence type="predicted"/>
<reference evidence="1 2" key="1">
    <citation type="journal article" date="2024" name="BMC Genomics">
        <title>De novo assembly and annotation of Popillia japonica's genome with initial clues to its potential as an invasive pest.</title>
        <authorList>
            <person name="Cucini C."/>
            <person name="Boschi S."/>
            <person name="Funari R."/>
            <person name="Cardaioli E."/>
            <person name="Iannotti N."/>
            <person name="Marturano G."/>
            <person name="Paoli F."/>
            <person name="Bruttini M."/>
            <person name="Carapelli A."/>
            <person name="Frati F."/>
            <person name="Nardi F."/>
        </authorList>
    </citation>
    <scope>NUCLEOTIDE SEQUENCE [LARGE SCALE GENOMIC DNA]</scope>
    <source>
        <strain evidence="1">DMR45628</strain>
    </source>
</reference>
<gene>
    <name evidence="1" type="ORF">QE152_g36167</name>
</gene>
<accession>A0AAW1IDU0</accession>
<dbReference type="EMBL" id="JASPKY010000633">
    <property type="protein sequence ID" value="KAK9687569.1"/>
    <property type="molecule type" value="Genomic_DNA"/>
</dbReference>